<dbReference type="InterPro" id="IPR018319">
    <property type="entry name" value="SelA-like"/>
</dbReference>
<comment type="pathway">
    <text evidence="8">Aminoacyl-tRNA biosynthesis; selenocysteinyl-tRNA(Sec) biosynthesis; selenocysteinyl-tRNA(Sec) from L-seryl-tRNA(Sec) (bacterial route): step 1/1.</text>
</comment>
<comment type="cofactor">
    <cofactor evidence="1 8 9">
        <name>pyridoxal 5'-phosphate</name>
        <dbReference type="ChEBI" id="CHEBI:597326"/>
    </cofactor>
</comment>
<comment type="caution">
    <text evidence="11">The sequence shown here is derived from an EMBL/GenBank/DDBJ whole genome shotgun (WGS) entry which is preliminary data.</text>
</comment>
<dbReference type="OrthoDB" id="9787096at2"/>
<comment type="catalytic activity">
    <reaction evidence="8">
        <text>L-seryl-tRNA(Sec) + selenophosphate + H(+) = L-selenocysteinyl-tRNA(Sec) + phosphate</text>
        <dbReference type="Rhea" id="RHEA:22728"/>
        <dbReference type="Rhea" id="RHEA-COMP:9742"/>
        <dbReference type="Rhea" id="RHEA-COMP:9743"/>
        <dbReference type="ChEBI" id="CHEBI:15378"/>
        <dbReference type="ChEBI" id="CHEBI:16144"/>
        <dbReference type="ChEBI" id="CHEBI:43474"/>
        <dbReference type="ChEBI" id="CHEBI:78533"/>
        <dbReference type="ChEBI" id="CHEBI:78573"/>
        <dbReference type="EC" id="2.9.1.1"/>
    </reaction>
</comment>
<dbReference type="GO" id="GO:0005737">
    <property type="term" value="C:cytoplasm"/>
    <property type="evidence" value="ECO:0007669"/>
    <property type="project" value="UniProtKB-SubCell"/>
</dbReference>
<dbReference type="InterPro" id="IPR004534">
    <property type="entry name" value="SelA_trans"/>
</dbReference>
<keyword evidence="12" id="KW-1185">Reference proteome</keyword>
<dbReference type="eggNOG" id="COG1921">
    <property type="taxonomic scope" value="Bacteria"/>
</dbReference>
<comment type="subcellular location">
    <subcellularLocation>
        <location evidence="8">Cytoplasm</location>
    </subcellularLocation>
</comment>
<dbReference type="UniPathway" id="UPA00906">
    <property type="reaction ID" value="UER00896"/>
</dbReference>
<dbReference type="PANTHER" id="PTHR32328:SF0">
    <property type="entry name" value="L-SERYL-TRNA(SEC) SELENIUM TRANSFERASE"/>
    <property type="match status" value="1"/>
</dbReference>
<dbReference type="EMBL" id="ACJM01000001">
    <property type="protein sequence ID" value="EEG78834.1"/>
    <property type="molecule type" value="Genomic_DNA"/>
</dbReference>
<dbReference type="AlphaFoldDB" id="C0GC99"/>
<proteinExistence type="inferred from homology"/>
<dbReference type="NCBIfam" id="TIGR00474">
    <property type="entry name" value="selA"/>
    <property type="match status" value="1"/>
</dbReference>
<dbReference type="Gene3D" id="3.40.640.10">
    <property type="entry name" value="Type I PLP-dependent aspartate aminotransferase-like (Major domain)"/>
    <property type="match status" value="1"/>
</dbReference>
<evidence type="ECO:0000313" key="11">
    <source>
        <dbReference type="EMBL" id="EEG78834.1"/>
    </source>
</evidence>
<evidence type="ECO:0000313" key="12">
    <source>
        <dbReference type="Proteomes" id="UP000006443"/>
    </source>
</evidence>
<gene>
    <name evidence="8" type="primary">selA</name>
    <name evidence="11" type="ORF">DealDRAFT_0108</name>
</gene>
<keyword evidence="2 8" id="KW-0963">Cytoplasm</keyword>
<keyword evidence="5 8" id="KW-0648">Protein biosynthesis</keyword>
<dbReference type="EC" id="2.9.1.1" evidence="8"/>
<evidence type="ECO:0000256" key="7">
    <source>
        <dbReference type="ARBA" id="ARBA00044507"/>
    </source>
</evidence>
<evidence type="ECO:0000256" key="2">
    <source>
        <dbReference type="ARBA" id="ARBA00022490"/>
    </source>
</evidence>
<accession>C0GC99</accession>
<comment type="function">
    <text evidence="8">Converts seryl-tRNA(Sec) to selenocysteinyl-tRNA(Sec) required for selenoprotein biosynthesis.</text>
</comment>
<dbReference type="GO" id="GO:0001514">
    <property type="term" value="P:selenocysteine incorporation"/>
    <property type="evidence" value="ECO:0007669"/>
    <property type="project" value="UniProtKB-UniRule"/>
</dbReference>
<name>C0GC99_DETAL</name>
<dbReference type="HAMAP" id="MF_00423">
    <property type="entry name" value="SelA"/>
    <property type="match status" value="1"/>
</dbReference>
<evidence type="ECO:0000256" key="3">
    <source>
        <dbReference type="ARBA" id="ARBA00022679"/>
    </source>
</evidence>
<evidence type="ECO:0000256" key="4">
    <source>
        <dbReference type="ARBA" id="ARBA00022898"/>
    </source>
</evidence>
<feature type="coiled-coil region" evidence="10">
    <location>
        <begin position="359"/>
        <end position="386"/>
    </location>
</feature>
<dbReference type="GO" id="GO:0004125">
    <property type="term" value="F:L-seryl-tRNA(Sec) selenium transferase activity"/>
    <property type="evidence" value="ECO:0007669"/>
    <property type="project" value="UniProtKB-UniRule"/>
</dbReference>
<keyword evidence="4 8" id="KW-0663">Pyridoxal phosphate</keyword>
<dbReference type="STRING" id="555088.DealDRAFT_0108"/>
<sequence length="466" mass="50750">MGENWRQTYLRSLPAVDTAVMAYKQNNPDNHYPHALMVQAVQEIVETLRRQILTAENEKELKGMKLTPGGLATRIDTWLSRLTSPSLRRVINATGTVLHTNMGRAALADKAKEAMEEAAGYCNLEMDLLEGRRGSRHEHVEKLLVSLTGAEAACVVNNNAAAVLLCLNTLAAGKKVIVSRGELVEIGGSFRIPDVMVASGAQLTEVGTTNKTHPADYENAVDEETALLLKVHTSNYKVVGFTADVSMEQLVSLGKKYQLPVMEDLGSGLFVDLTPYGLEAEPLVAKRVADGVDVLTLSGDKLLGGPQAGIIVGKRTYIERIRKNQLMRALRPDKVTLAALEATLRIYLTGNPLQEIPVLAMLSATAAELQERAEKLADRLRQEASALITVDTREDVSFVGGGAMPQTKLATTVVAVRPKSGSFSHWVQKLRTGEPALVGRVQDDWLLLDPRTLSIADEEEVVRCLM</sequence>
<feature type="modified residue" description="N6-(pyridoxal phosphate)lysine" evidence="8 9">
    <location>
        <position position="301"/>
    </location>
</feature>
<dbReference type="PANTHER" id="PTHR32328">
    <property type="entry name" value="L-SERYL-TRNA(SEC) SELENIUM TRANSFERASE"/>
    <property type="match status" value="1"/>
</dbReference>
<keyword evidence="6 8" id="KW-0711">Selenium</keyword>
<evidence type="ECO:0000256" key="1">
    <source>
        <dbReference type="ARBA" id="ARBA00001933"/>
    </source>
</evidence>
<organism evidence="11 12">
    <name type="scientific">Dethiobacter alkaliphilus AHT 1</name>
    <dbReference type="NCBI Taxonomy" id="555088"/>
    <lineage>
        <taxon>Bacteria</taxon>
        <taxon>Bacillati</taxon>
        <taxon>Bacillota</taxon>
        <taxon>Dethiobacteria</taxon>
        <taxon>Dethiobacterales</taxon>
        <taxon>Dethiobacteraceae</taxon>
        <taxon>Dethiobacter</taxon>
    </lineage>
</organism>
<dbReference type="InterPro" id="IPR015424">
    <property type="entry name" value="PyrdxlP-dep_Trfase"/>
</dbReference>
<evidence type="ECO:0000256" key="8">
    <source>
        <dbReference type="HAMAP-Rule" id="MF_00423"/>
    </source>
</evidence>
<comment type="similarity">
    <text evidence="7 8">Belongs to the SelA family.</text>
</comment>
<dbReference type="Gene3D" id="3.90.1150.180">
    <property type="match status" value="1"/>
</dbReference>
<keyword evidence="3 8" id="KW-0808">Transferase</keyword>
<dbReference type="Pfam" id="PF03841">
    <property type="entry name" value="SelA"/>
    <property type="match status" value="1"/>
</dbReference>
<protein>
    <recommendedName>
        <fullName evidence="8">L-seryl-tRNA(Sec) selenium transferase</fullName>
        <ecNumber evidence="8">2.9.1.1</ecNumber>
    </recommendedName>
    <alternativeName>
        <fullName evidence="8">Selenocysteine synthase</fullName>
        <shortName evidence="8">Sec synthase</shortName>
    </alternativeName>
    <alternativeName>
        <fullName evidence="8">Selenocysteinyl-tRNA(Sec) synthase</fullName>
    </alternativeName>
</protein>
<evidence type="ECO:0000256" key="6">
    <source>
        <dbReference type="ARBA" id="ARBA00023266"/>
    </source>
</evidence>
<dbReference type="GO" id="GO:0001717">
    <property type="term" value="P:conversion of seryl-tRNAsec to selenocys-tRNAsec"/>
    <property type="evidence" value="ECO:0007669"/>
    <property type="project" value="UniProtKB-UniRule"/>
</dbReference>
<evidence type="ECO:0000256" key="10">
    <source>
        <dbReference type="SAM" id="Coils"/>
    </source>
</evidence>
<dbReference type="RefSeq" id="WP_008513837.1">
    <property type="nucleotide sequence ID" value="NZ_ACJM01000001.1"/>
</dbReference>
<keyword evidence="10" id="KW-0175">Coiled coil</keyword>
<dbReference type="InterPro" id="IPR015421">
    <property type="entry name" value="PyrdxlP-dep_Trfase_major"/>
</dbReference>
<reference evidence="11 12" key="1">
    <citation type="submission" date="2009-02" db="EMBL/GenBank/DDBJ databases">
        <title>Sequencing of the draft genome and assembly of Dethiobacter alkaliphilus AHT 1.</title>
        <authorList>
            <consortium name="US DOE Joint Genome Institute (JGI-PGF)"/>
            <person name="Lucas S."/>
            <person name="Copeland A."/>
            <person name="Lapidus A."/>
            <person name="Glavina del Rio T."/>
            <person name="Dalin E."/>
            <person name="Tice H."/>
            <person name="Bruce D."/>
            <person name="Goodwin L."/>
            <person name="Pitluck S."/>
            <person name="Larimer F."/>
            <person name="Land M.L."/>
            <person name="Hauser L."/>
            <person name="Muyzer G."/>
        </authorList>
    </citation>
    <scope>NUCLEOTIDE SEQUENCE [LARGE SCALE GENOMIC DNA]</scope>
    <source>
        <strain evidence="11 12">AHT 1</strain>
    </source>
</reference>
<dbReference type="Proteomes" id="UP000006443">
    <property type="component" value="Unassembled WGS sequence"/>
</dbReference>
<evidence type="ECO:0000256" key="9">
    <source>
        <dbReference type="PIRSR" id="PIRSR618319-50"/>
    </source>
</evidence>
<dbReference type="SUPFAM" id="SSF53383">
    <property type="entry name" value="PLP-dependent transferases"/>
    <property type="match status" value="1"/>
</dbReference>
<evidence type="ECO:0000256" key="5">
    <source>
        <dbReference type="ARBA" id="ARBA00022917"/>
    </source>
</evidence>